<sequence>MIWGLPVALVITASAASLLIGGGDVGPLAALRHLTGIASDEHTALIVGSLRLPRTLAALVVGGGLGLAGALLQAVTRNPLAETGLLGVNAGAALFVVAGISFWRLESGPAFLALAFAGALAASALVLAIAGMRAGVSPLRLVLAGAALSATFRGATAWLLSRDSAGYDRYRFWVLGSLSGITVKDVLRVAPFVAIAMATAVLLVRPMSALSLGDDVAAGLGHRPGRVRIAAAGAVTLLTGAAVALAGPIAFLGLLAPYLARGLAGARMGAVLWLSTVGGGVVLILADIGTRLVARPYEAPVSILLAVVGGPVLVWLVRTNRTLTLGGPA</sequence>
<keyword evidence="10" id="KW-1185">Reference proteome</keyword>
<dbReference type="InterPro" id="IPR000522">
    <property type="entry name" value="ABC_transptr_permease_BtuC"/>
</dbReference>
<feature type="transmembrane region" description="Helical" evidence="8">
    <location>
        <begin position="55"/>
        <end position="72"/>
    </location>
</feature>
<evidence type="ECO:0000256" key="3">
    <source>
        <dbReference type="ARBA" id="ARBA00022448"/>
    </source>
</evidence>
<dbReference type="GO" id="GO:0033214">
    <property type="term" value="P:siderophore-iron import into cell"/>
    <property type="evidence" value="ECO:0007669"/>
    <property type="project" value="TreeGrafter"/>
</dbReference>
<organism evidence="9 10">
    <name type="scientific">Actinorhabdospora filicis</name>
    <dbReference type="NCBI Taxonomy" id="1785913"/>
    <lineage>
        <taxon>Bacteria</taxon>
        <taxon>Bacillati</taxon>
        <taxon>Actinomycetota</taxon>
        <taxon>Actinomycetes</taxon>
        <taxon>Micromonosporales</taxon>
        <taxon>Micromonosporaceae</taxon>
        <taxon>Actinorhabdospora</taxon>
    </lineage>
</organism>
<dbReference type="SUPFAM" id="SSF81345">
    <property type="entry name" value="ABC transporter involved in vitamin B12 uptake, BtuC"/>
    <property type="match status" value="1"/>
</dbReference>
<protein>
    <submittedName>
        <fullName evidence="9">Iron ABC transporter permease</fullName>
    </submittedName>
</protein>
<comment type="similarity">
    <text evidence="2">Belongs to the binding-protein-dependent transport system permease family. FecCD subfamily.</text>
</comment>
<keyword evidence="4" id="KW-1003">Cell membrane</keyword>
<gene>
    <name evidence="9" type="ORF">Afil01_09050</name>
</gene>
<dbReference type="PANTHER" id="PTHR30472">
    <property type="entry name" value="FERRIC ENTEROBACTIN TRANSPORT SYSTEM PERMEASE PROTEIN"/>
    <property type="match status" value="1"/>
</dbReference>
<proteinExistence type="inferred from homology"/>
<dbReference type="Pfam" id="PF01032">
    <property type="entry name" value="FecCD"/>
    <property type="match status" value="1"/>
</dbReference>
<evidence type="ECO:0000256" key="8">
    <source>
        <dbReference type="SAM" id="Phobius"/>
    </source>
</evidence>
<feature type="transmembrane region" description="Helical" evidence="8">
    <location>
        <begin position="84"/>
        <end position="103"/>
    </location>
</feature>
<evidence type="ECO:0000256" key="1">
    <source>
        <dbReference type="ARBA" id="ARBA00004651"/>
    </source>
</evidence>
<dbReference type="GO" id="GO:0005886">
    <property type="term" value="C:plasma membrane"/>
    <property type="evidence" value="ECO:0007669"/>
    <property type="project" value="UniProtKB-SubCell"/>
</dbReference>
<feature type="transmembrane region" description="Helical" evidence="8">
    <location>
        <begin position="297"/>
        <end position="317"/>
    </location>
</feature>
<dbReference type="Gene3D" id="1.10.3470.10">
    <property type="entry name" value="ABC transporter involved in vitamin B12 uptake, BtuC"/>
    <property type="match status" value="1"/>
</dbReference>
<dbReference type="InterPro" id="IPR037294">
    <property type="entry name" value="ABC_BtuC-like"/>
</dbReference>
<evidence type="ECO:0000256" key="5">
    <source>
        <dbReference type="ARBA" id="ARBA00022692"/>
    </source>
</evidence>
<evidence type="ECO:0000313" key="10">
    <source>
        <dbReference type="Proteomes" id="UP001165079"/>
    </source>
</evidence>
<evidence type="ECO:0000313" key="9">
    <source>
        <dbReference type="EMBL" id="GLZ76098.1"/>
    </source>
</evidence>
<dbReference type="PANTHER" id="PTHR30472:SF1">
    <property type="entry name" value="FE(3+) DICITRATE TRANSPORT SYSTEM PERMEASE PROTEIN FECC-RELATED"/>
    <property type="match status" value="1"/>
</dbReference>
<evidence type="ECO:0000256" key="2">
    <source>
        <dbReference type="ARBA" id="ARBA00007935"/>
    </source>
</evidence>
<name>A0A9W6SGZ0_9ACTN</name>
<dbReference type="Proteomes" id="UP001165079">
    <property type="component" value="Unassembled WGS sequence"/>
</dbReference>
<keyword evidence="5 8" id="KW-0812">Transmembrane</keyword>
<keyword evidence="3" id="KW-0813">Transport</keyword>
<dbReference type="RefSeq" id="WP_285661294.1">
    <property type="nucleotide sequence ID" value="NZ_BSTX01000001.1"/>
</dbReference>
<comment type="caution">
    <text evidence="9">The sequence shown here is derived from an EMBL/GenBank/DDBJ whole genome shotgun (WGS) entry which is preliminary data.</text>
</comment>
<dbReference type="GO" id="GO:0022857">
    <property type="term" value="F:transmembrane transporter activity"/>
    <property type="evidence" value="ECO:0007669"/>
    <property type="project" value="InterPro"/>
</dbReference>
<reference evidence="9" key="1">
    <citation type="submission" date="2023-03" db="EMBL/GenBank/DDBJ databases">
        <title>Actinorhabdospora filicis NBRC 111898.</title>
        <authorList>
            <person name="Ichikawa N."/>
            <person name="Sato H."/>
            <person name="Tonouchi N."/>
        </authorList>
    </citation>
    <scope>NUCLEOTIDE SEQUENCE</scope>
    <source>
        <strain evidence="9">NBRC 111898</strain>
    </source>
</reference>
<accession>A0A9W6SGZ0</accession>
<keyword evidence="6 8" id="KW-1133">Transmembrane helix</keyword>
<feature type="transmembrane region" description="Helical" evidence="8">
    <location>
        <begin position="109"/>
        <end position="129"/>
    </location>
</feature>
<dbReference type="EMBL" id="BSTX01000001">
    <property type="protein sequence ID" value="GLZ76098.1"/>
    <property type="molecule type" value="Genomic_DNA"/>
</dbReference>
<keyword evidence="7 8" id="KW-0472">Membrane</keyword>
<dbReference type="AlphaFoldDB" id="A0A9W6SGZ0"/>
<feature type="transmembrane region" description="Helical" evidence="8">
    <location>
        <begin position="266"/>
        <end position="285"/>
    </location>
</feature>
<comment type="subcellular location">
    <subcellularLocation>
        <location evidence="1">Cell membrane</location>
        <topology evidence="1">Multi-pass membrane protein</topology>
    </subcellularLocation>
</comment>
<evidence type="ECO:0000256" key="4">
    <source>
        <dbReference type="ARBA" id="ARBA00022475"/>
    </source>
</evidence>
<evidence type="ECO:0000256" key="6">
    <source>
        <dbReference type="ARBA" id="ARBA00022989"/>
    </source>
</evidence>
<feature type="transmembrane region" description="Helical" evidence="8">
    <location>
        <begin position="186"/>
        <end position="204"/>
    </location>
</feature>
<feature type="transmembrane region" description="Helical" evidence="8">
    <location>
        <begin position="141"/>
        <end position="160"/>
    </location>
</feature>
<feature type="transmembrane region" description="Helical" evidence="8">
    <location>
        <begin position="229"/>
        <end position="260"/>
    </location>
</feature>
<dbReference type="CDD" id="cd06550">
    <property type="entry name" value="TM_ABC_iron-siderophores_like"/>
    <property type="match status" value="1"/>
</dbReference>
<evidence type="ECO:0000256" key="7">
    <source>
        <dbReference type="ARBA" id="ARBA00023136"/>
    </source>
</evidence>